<dbReference type="SUPFAM" id="SSF140581">
    <property type="entry name" value="TraM-like"/>
    <property type="match status" value="1"/>
</dbReference>
<keyword evidence="4" id="KW-0963">Cytoplasm</keyword>
<dbReference type="EMBL" id="PDDV01000001">
    <property type="protein sequence ID" value="PEH74452.1"/>
    <property type="molecule type" value="Genomic_DNA"/>
</dbReference>
<accession>A0A2A7U7Q4</accession>
<dbReference type="CDD" id="cd14804">
    <property type="entry name" value="Tra_M"/>
    <property type="match status" value="1"/>
</dbReference>
<comment type="subcellular location">
    <subcellularLocation>
        <location evidence="1">Cytoplasm</location>
    </subcellularLocation>
</comment>
<evidence type="ECO:0000256" key="7">
    <source>
        <dbReference type="ARBA" id="ARBA00023125"/>
    </source>
</evidence>
<evidence type="ECO:0000256" key="3">
    <source>
        <dbReference type="ARBA" id="ARBA00020534"/>
    </source>
</evidence>
<evidence type="ECO:0000256" key="4">
    <source>
        <dbReference type="ARBA" id="ARBA00022490"/>
    </source>
</evidence>
<dbReference type="InterPro" id="IPR010992">
    <property type="entry name" value="IHF-like_DNA-bd_dom_sf"/>
</dbReference>
<dbReference type="Gene3D" id="1.10.287.2320">
    <property type="match status" value="1"/>
</dbReference>
<keyword evidence="5" id="KW-0184">Conjugation</keyword>
<keyword evidence="8" id="KW-0804">Transcription</keyword>
<dbReference type="OrthoDB" id="6608258at2"/>
<dbReference type="GO" id="GO:0005737">
    <property type="term" value="C:cytoplasm"/>
    <property type="evidence" value="ECO:0007669"/>
    <property type="project" value="UniProtKB-SubCell"/>
</dbReference>
<organism evidence="9 10">
    <name type="scientific">Edwardsiella tarda</name>
    <dbReference type="NCBI Taxonomy" id="636"/>
    <lineage>
        <taxon>Bacteria</taxon>
        <taxon>Pseudomonadati</taxon>
        <taxon>Pseudomonadota</taxon>
        <taxon>Gammaproteobacteria</taxon>
        <taxon>Enterobacterales</taxon>
        <taxon>Hafniaceae</taxon>
        <taxon>Edwardsiella</taxon>
    </lineage>
</organism>
<reference evidence="10" key="1">
    <citation type="submission" date="2017-09" db="EMBL/GenBank/DDBJ databases">
        <title>FDA dAtabase for Regulatory Grade micrObial Sequences (FDA-ARGOS): Supporting development and validation of Infectious Disease Dx tests.</title>
        <authorList>
            <person name="Goldberg B."/>
            <person name="Campos J."/>
            <person name="Tallon L."/>
            <person name="Sadzewicz L."/>
            <person name="Ott S."/>
            <person name="Zhao X."/>
            <person name="Nagaraj S."/>
            <person name="Vavikolanu K."/>
            <person name="Aluvathingal J."/>
            <person name="Nadendla S."/>
            <person name="Geyer C."/>
            <person name="Sichtig H."/>
        </authorList>
    </citation>
    <scope>NUCLEOTIDE SEQUENCE [LARGE SCALE GENOMIC DNA]</scope>
    <source>
        <strain evidence="10">FDAARGOS_370</strain>
    </source>
</reference>
<evidence type="ECO:0000256" key="8">
    <source>
        <dbReference type="ARBA" id="ARBA00023163"/>
    </source>
</evidence>
<evidence type="ECO:0000313" key="9">
    <source>
        <dbReference type="EMBL" id="PEH74452.1"/>
    </source>
</evidence>
<dbReference type="Gene3D" id="1.10.10.450">
    <property type="entry name" value="TraM protein, DNA-binding"/>
    <property type="match status" value="1"/>
</dbReference>
<keyword evidence="6" id="KW-0805">Transcription regulation</keyword>
<dbReference type="InterPro" id="IPR007925">
    <property type="entry name" value="TRelaxosome_TraM"/>
</dbReference>
<dbReference type="Pfam" id="PF05261">
    <property type="entry name" value="Tra_M"/>
    <property type="match status" value="1"/>
</dbReference>
<proteinExistence type="inferred from homology"/>
<dbReference type="Proteomes" id="UP000219788">
    <property type="component" value="Unassembled WGS sequence"/>
</dbReference>
<dbReference type="NCBIfam" id="NF010267">
    <property type="entry name" value="PRK13713.1"/>
    <property type="match status" value="1"/>
</dbReference>
<gene>
    <name evidence="9" type="ORF">CRM76_00205</name>
</gene>
<evidence type="ECO:0000313" key="10">
    <source>
        <dbReference type="Proteomes" id="UP000219788"/>
    </source>
</evidence>
<dbReference type="GO" id="GO:0003677">
    <property type="term" value="F:DNA binding"/>
    <property type="evidence" value="ECO:0007669"/>
    <property type="project" value="UniProtKB-KW"/>
</dbReference>
<evidence type="ECO:0000256" key="1">
    <source>
        <dbReference type="ARBA" id="ARBA00004496"/>
    </source>
</evidence>
<name>A0A2A7U7Q4_EDWTA</name>
<comment type="similarity">
    <text evidence="2">Belongs to the relaxosome TraM family.</text>
</comment>
<dbReference type="InterPro" id="IPR042073">
    <property type="entry name" value="TraM_DNA-bd"/>
</dbReference>
<evidence type="ECO:0000256" key="6">
    <source>
        <dbReference type="ARBA" id="ARBA00023015"/>
    </source>
</evidence>
<dbReference type="RefSeq" id="WP_098142440.1">
    <property type="nucleotide sequence ID" value="NZ_PDDV01000001.1"/>
</dbReference>
<comment type="caution">
    <text evidence="9">The sequence shown here is derived from an EMBL/GenBank/DDBJ whole genome shotgun (WGS) entry which is preliminary data.</text>
</comment>
<sequence>MAKIQAYVSDEVVNKINAIVEKRRLEGARERDVSFSSISTMLLELGLRVYEAQMERKQSSFNQMEFNKILLESVLKTKRAVDKVMGMASLSPHVQGDPRWVYKTMTQDILRDVNPVIEKFFPVEQNDSES</sequence>
<evidence type="ECO:0000256" key="2">
    <source>
        <dbReference type="ARBA" id="ARBA00008859"/>
    </source>
</evidence>
<evidence type="ECO:0000256" key="5">
    <source>
        <dbReference type="ARBA" id="ARBA00022971"/>
    </source>
</evidence>
<dbReference type="AlphaFoldDB" id="A0A2A7U7Q4"/>
<protein>
    <recommendedName>
        <fullName evidence="3">Relaxosome protein TraM</fullName>
    </recommendedName>
</protein>
<dbReference type="SUPFAM" id="SSF47729">
    <property type="entry name" value="IHF-like DNA-binding proteins"/>
    <property type="match status" value="1"/>
</dbReference>
<keyword evidence="7" id="KW-0238">DNA-binding</keyword>